<dbReference type="Gene3D" id="2.60.120.580">
    <property type="entry name" value="Acetamidase/Formamidase-like domains"/>
    <property type="match status" value="2"/>
</dbReference>
<accession>A0A0F8Z0P7</accession>
<comment type="caution">
    <text evidence="1">The sequence shown here is derived from an EMBL/GenBank/DDBJ whole genome shotgun (WGS) entry which is preliminary data.</text>
</comment>
<protein>
    <recommendedName>
        <fullName evidence="2">Amidase</fullName>
    </recommendedName>
</protein>
<evidence type="ECO:0000313" key="1">
    <source>
        <dbReference type="EMBL" id="KKK87223.1"/>
    </source>
</evidence>
<dbReference type="GO" id="GO:0016811">
    <property type="term" value="F:hydrolase activity, acting on carbon-nitrogen (but not peptide) bonds, in linear amides"/>
    <property type="evidence" value="ECO:0007669"/>
    <property type="project" value="InterPro"/>
</dbReference>
<feature type="non-terminal residue" evidence="1">
    <location>
        <position position="1"/>
    </location>
</feature>
<dbReference type="AlphaFoldDB" id="A0A0F8Z0P7"/>
<dbReference type="PANTHER" id="PTHR31891:SF1">
    <property type="entry name" value="FORMAMIDASE C869.04-RELATED"/>
    <property type="match status" value="1"/>
</dbReference>
<reference evidence="1" key="1">
    <citation type="journal article" date="2015" name="Nature">
        <title>Complex archaea that bridge the gap between prokaryotes and eukaryotes.</title>
        <authorList>
            <person name="Spang A."/>
            <person name="Saw J.H."/>
            <person name="Jorgensen S.L."/>
            <person name="Zaremba-Niedzwiedzka K."/>
            <person name="Martijn J."/>
            <person name="Lind A.E."/>
            <person name="van Eijk R."/>
            <person name="Schleper C."/>
            <person name="Guy L."/>
            <person name="Ettema T.J."/>
        </authorList>
    </citation>
    <scope>NUCLEOTIDE SEQUENCE</scope>
</reference>
<name>A0A0F8Z0P7_9ZZZZ</name>
<dbReference type="Pfam" id="PF03069">
    <property type="entry name" value="FmdA_AmdA"/>
    <property type="match status" value="2"/>
</dbReference>
<dbReference type="PANTHER" id="PTHR31891">
    <property type="entry name" value="FORMAMIDASE C869.04-RELATED"/>
    <property type="match status" value="1"/>
</dbReference>
<proteinExistence type="predicted"/>
<gene>
    <name evidence="1" type="ORF">LCGC14_2755400</name>
</gene>
<dbReference type="Gene3D" id="3.10.28.20">
    <property type="entry name" value="Acetamidase/Formamidase-like domains"/>
    <property type="match status" value="1"/>
</dbReference>
<evidence type="ECO:0008006" key="2">
    <source>
        <dbReference type="Google" id="ProtNLM"/>
    </source>
</evidence>
<organism evidence="1">
    <name type="scientific">marine sediment metagenome</name>
    <dbReference type="NCBI Taxonomy" id="412755"/>
    <lineage>
        <taxon>unclassified sequences</taxon>
        <taxon>metagenomes</taxon>
        <taxon>ecological metagenomes</taxon>
    </lineage>
</organism>
<dbReference type="SUPFAM" id="SSF141130">
    <property type="entry name" value="Acetamidase/Formamidase-like"/>
    <property type="match status" value="1"/>
</dbReference>
<sequence>ILTGPVAVEGAMPGDVLKVDILDVALRQDWGYNFIRPLAGTLPQDFNETYHTNIPLDAERGIARLPWGLELPLAPFFGVMAVAPPPEWGRIATIEPRKHGGNLDNKELVAGSTLYLPVFNEGAMFSCGDGHGAQGDGEVCVTAIETALQGRFRLTVLKDRTLSYPQAETPTHVITMGMAPDLDRCAEMALREMIALVSERAGISREDAYVLCSLAGDLRITQTVNREKGVHMMMAKDLIGG</sequence>
<dbReference type="EMBL" id="LAZR01050497">
    <property type="protein sequence ID" value="KKK87223.1"/>
    <property type="molecule type" value="Genomic_DNA"/>
</dbReference>
<dbReference type="InterPro" id="IPR004304">
    <property type="entry name" value="FmdA_AmdA"/>
</dbReference>